<feature type="region of interest" description="Disordered" evidence="1">
    <location>
        <begin position="312"/>
        <end position="368"/>
    </location>
</feature>
<sequence>MSMGAEAPLEFSSPAIVAPGAGSIPSLPSAPVDNPTDLSPAPIEKERLPSAEPGATGSLTPSGAKTSAGRTSYRATRPRYSPGENVARAVVSTPEPASRSARGGESSSESWLDNLPPLSIPRDDSRNELPEPAPPPPATEVSEVKPASQPDAQVAVETPAPAEISVAPGIQRFVALEPKLSGGSLPTAVGLDWLAEKGYKTILDLRETSQVQPSFIEEVSNRGMRYVALPVGLKKLDAEHVASFNLEISLSDARPLYFCDTDGTRSGALWYIRRLTVDGVDAQVAKHEADELGLNDKEFWAATSTYLARQKPVQAAPAPAPSTPAAPDAVKPAPSPVAPQAAASQPAPSAAAEPQPAPAAESQPATTALPAESITEVAQEAYESPKDLDSPPRDTTIWRTCAAMVVTGLGVPLAYWSRSSLDSLRTMTRASLSAPEQQSKSLPPASGE</sequence>
<dbReference type="Pfam" id="PF22741">
    <property type="entry name" value="PTP-NADK"/>
    <property type="match status" value="1"/>
</dbReference>
<dbReference type="HOGENOM" id="CLU_610976_0_0_0"/>
<feature type="compositionally biased region" description="Low complexity" evidence="1">
    <location>
        <begin position="325"/>
        <end position="365"/>
    </location>
</feature>
<dbReference type="KEGG" id="saci:Sinac_1547"/>
<feature type="compositionally biased region" description="Polar residues" evidence="1">
    <location>
        <begin position="425"/>
        <end position="441"/>
    </location>
</feature>
<evidence type="ECO:0000259" key="2">
    <source>
        <dbReference type="Pfam" id="PF22741"/>
    </source>
</evidence>
<dbReference type="Proteomes" id="UP000010798">
    <property type="component" value="Chromosome"/>
</dbReference>
<evidence type="ECO:0000313" key="3">
    <source>
        <dbReference type="EMBL" id="AGA25926.1"/>
    </source>
</evidence>
<dbReference type="EMBL" id="CP003364">
    <property type="protein sequence ID" value="AGA25926.1"/>
    <property type="molecule type" value="Genomic_DNA"/>
</dbReference>
<dbReference type="eggNOG" id="COG3453">
    <property type="taxonomic scope" value="Bacteria"/>
</dbReference>
<feature type="compositionally biased region" description="Polar residues" evidence="1">
    <location>
        <begin position="57"/>
        <end position="74"/>
    </location>
</feature>
<dbReference type="InterPro" id="IPR055214">
    <property type="entry name" value="PTP-NADK"/>
</dbReference>
<dbReference type="InterPro" id="IPR029021">
    <property type="entry name" value="Prot-tyrosine_phosphatase-like"/>
</dbReference>
<feature type="region of interest" description="Disordered" evidence="1">
    <location>
        <begin position="425"/>
        <end position="448"/>
    </location>
</feature>
<keyword evidence="4" id="KW-1185">Reference proteome</keyword>
<accession>L0DBB1</accession>
<feature type="domain" description="DSP-PTPase phosphatase fused to NAD+ Kinase" evidence="2">
    <location>
        <begin position="181"/>
        <end position="272"/>
    </location>
</feature>
<evidence type="ECO:0000256" key="1">
    <source>
        <dbReference type="SAM" id="MobiDB-lite"/>
    </source>
</evidence>
<organism evidence="3 4">
    <name type="scientific">Singulisphaera acidiphila (strain ATCC BAA-1392 / DSM 18658 / VKM B-2454 / MOB10)</name>
    <dbReference type="NCBI Taxonomy" id="886293"/>
    <lineage>
        <taxon>Bacteria</taxon>
        <taxon>Pseudomonadati</taxon>
        <taxon>Planctomycetota</taxon>
        <taxon>Planctomycetia</taxon>
        <taxon>Isosphaerales</taxon>
        <taxon>Isosphaeraceae</taxon>
        <taxon>Singulisphaera</taxon>
    </lineage>
</organism>
<reference evidence="3 4" key="1">
    <citation type="submission" date="2012-02" db="EMBL/GenBank/DDBJ databases">
        <title>Complete sequence of chromosome of Singulisphaera acidiphila DSM 18658.</title>
        <authorList>
            <consortium name="US DOE Joint Genome Institute (JGI-PGF)"/>
            <person name="Lucas S."/>
            <person name="Copeland A."/>
            <person name="Lapidus A."/>
            <person name="Glavina del Rio T."/>
            <person name="Dalin E."/>
            <person name="Tice H."/>
            <person name="Bruce D."/>
            <person name="Goodwin L."/>
            <person name="Pitluck S."/>
            <person name="Peters L."/>
            <person name="Ovchinnikova G."/>
            <person name="Chertkov O."/>
            <person name="Kyrpides N."/>
            <person name="Mavromatis K."/>
            <person name="Ivanova N."/>
            <person name="Brettin T."/>
            <person name="Detter J.C."/>
            <person name="Han C."/>
            <person name="Larimer F."/>
            <person name="Land M."/>
            <person name="Hauser L."/>
            <person name="Markowitz V."/>
            <person name="Cheng J.-F."/>
            <person name="Hugenholtz P."/>
            <person name="Woyke T."/>
            <person name="Wu D."/>
            <person name="Tindall B."/>
            <person name="Pomrenke H."/>
            <person name="Brambilla E."/>
            <person name="Klenk H.-P."/>
            <person name="Eisen J.A."/>
        </authorList>
    </citation>
    <scope>NUCLEOTIDE SEQUENCE [LARGE SCALE GENOMIC DNA]</scope>
    <source>
        <strain evidence="4">ATCC BAA-1392 / DSM 18658 / VKM B-2454 / MOB10</strain>
    </source>
</reference>
<dbReference type="Gene3D" id="3.90.190.10">
    <property type="entry name" value="Protein tyrosine phosphatase superfamily"/>
    <property type="match status" value="1"/>
</dbReference>
<evidence type="ECO:0000313" key="4">
    <source>
        <dbReference type="Proteomes" id="UP000010798"/>
    </source>
</evidence>
<feature type="compositionally biased region" description="Low complexity" evidence="1">
    <location>
        <begin position="97"/>
        <end position="110"/>
    </location>
</feature>
<dbReference type="AlphaFoldDB" id="L0DBB1"/>
<proteinExistence type="predicted"/>
<feature type="region of interest" description="Disordered" evidence="1">
    <location>
        <begin position="1"/>
        <end position="152"/>
    </location>
</feature>
<protein>
    <recommendedName>
        <fullName evidence="2">DSP-PTPase phosphatase fused to NAD+ Kinase domain-containing protein</fullName>
    </recommendedName>
</protein>
<gene>
    <name evidence="3" type="ordered locus">Sinac_1547</name>
</gene>
<name>L0DBB1_SINAD</name>